<dbReference type="EMBL" id="MDGK01000053">
    <property type="protein sequence ID" value="OIN06044.1"/>
    <property type="molecule type" value="Genomic_DNA"/>
</dbReference>
<evidence type="ECO:0000313" key="2">
    <source>
        <dbReference type="EMBL" id="OIN06044.1"/>
    </source>
</evidence>
<organism evidence="2 3">
    <name type="scientific">Pseudomonas extremorientalis</name>
    <dbReference type="NCBI Taxonomy" id="169669"/>
    <lineage>
        <taxon>Bacteria</taxon>
        <taxon>Pseudomonadati</taxon>
        <taxon>Pseudomonadota</taxon>
        <taxon>Gammaproteobacteria</taxon>
        <taxon>Pseudomonadales</taxon>
        <taxon>Pseudomonadaceae</taxon>
        <taxon>Pseudomonas</taxon>
    </lineage>
</organism>
<feature type="transmembrane region" description="Helical" evidence="1">
    <location>
        <begin position="12"/>
        <end position="31"/>
    </location>
</feature>
<reference evidence="2 3" key="1">
    <citation type="submission" date="2016-08" db="EMBL/GenBank/DDBJ databases">
        <title>Draft genome sequence of the type strain of Pseudomonas extremorientalis LMG 19695T isolated from drinking water reservoir.</title>
        <authorList>
            <person name="Tambong J.T."/>
        </authorList>
    </citation>
    <scope>NUCLEOTIDE SEQUENCE [LARGE SCALE GENOMIC DNA]</scope>
    <source>
        <strain evidence="2 3">LMG 19695</strain>
    </source>
</reference>
<gene>
    <name evidence="2" type="ORF">BFN10_20940</name>
</gene>
<accession>A0A1S2TDQ2</accession>
<feature type="transmembrane region" description="Helical" evidence="1">
    <location>
        <begin position="37"/>
        <end position="54"/>
    </location>
</feature>
<comment type="caution">
    <text evidence="2">The sequence shown here is derived from an EMBL/GenBank/DDBJ whole genome shotgun (WGS) entry which is preliminary data.</text>
</comment>
<dbReference type="Proteomes" id="UP000181686">
    <property type="component" value="Unassembled WGS sequence"/>
</dbReference>
<protein>
    <submittedName>
        <fullName evidence="2">Uncharacterized protein</fullName>
    </submittedName>
</protein>
<keyword evidence="1" id="KW-0472">Membrane</keyword>
<sequence length="115" mass="12885">MFEIICDLSILRAHAALCRIIIACPIGAISIFKTTALHATVIPLLLVLHIAVIIPRRSLHTTIIPSWPTSRATVIRIRSTQHVRSLLVFVLKDHRLRITQADQTIFMAAMVDTIE</sequence>
<name>A0A1S2TDQ2_9PSED</name>
<proteinExistence type="predicted"/>
<dbReference type="AlphaFoldDB" id="A0A1S2TDQ2"/>
<evidence type="ECO:0000256" key="1">
    <source>
        <dbReference type="SAM" id="Phobius"/>
    </source>
</evidence>
<evidence type="ECO:0000313" key="3">
    <source>
        <dbReference type="Proteomes" id="UP000181686"/>
    </source>
</evidence>
<keyword evidence="1" id="KW-0812">Transmembrane</keyword>
<keyword evidence="1" id="KW-1133">Transmembrane helix</keyword>